<name>A0ABS1HRM3_9PROT</name>
<evidence type="ECO:0000256" key="1">
    <source>
        <dbReference type="SAM" id="Phobius"/>
    </source>
</evidence>
<evidence type="ECO:0008006" key="4">
    <source>
        <dbReference type="Google" id="ProtNLM"/>
    </source>
</evidence>
<accession>A0ABS1HRM3</accession>
<proteinExistence type="predicted"/>
<keyword evidence="1" id="KW-0812">Transmembrane</keyword>
<dbReference type="RefSeq" id="WP_200483867.1">
    <property type="nucleotide sequence ID" value="NZ_JAEPIV010000001.1"/>
</dbReference>
<feature type="transmembrane region" description="Helical" evidence="1">
    <location>
        <begin position="67"/>
        <end position="86"/>
    </location>
</feature>
<feature type="transmembrane region" description="Helical" evidence="1">
    <location>
        <begin position="146"/>
        <end position="171"/>
    </location>
</feature>
<protein>
    <recommendedName>
        <fullName evidence="4">SLATT domain-containing protein</fullName>
    </recommendedName>
</protein>
<dbReference type="EMBL" id="JAEPIV010000001">
    <property type="protein sequence ID" value="MBK4717468.1"/>
    <property type="molecule type" value="Genomic_DNA"/>
</dbReference>
<dbReference type="Proteomes" id="UP000654452">
    <property type="component" value="Unassembled WGS sequence"/>
</dbReference>
<gene>
    <name evidence="2" type="ORF">JJL56_01155</name>
</gene>
<comment type="caution">
    <text evidence="2">The sequence shown here is derived from an EMBL/GenBank/DDBJ whole genome shotgun (WGS) entry which is preliminary data.</text>
</comment>
<evidence type="ECO:0000313" key="2">
    <source>
        <dbReference type="EMBL" id="MBK4717468.1"/>
    </source>
</evidence>
<sequence length="180" mass="20280">MTSTHSSTNLVDDVAEARKKIISMKEKYDNASNASFFCISYLSLSLTIISAFLIFTQDIIFGDQSSLIGMTIAVCGFIAAFISYGTKTKSFEDKARDLYWYDRDLFELEQGIILGRIANPDAAFSELNSKYYDCHSMLSGGYRLTAYIWGVRFSGFYFIMCTVFIVLGIMIRKGVIPPIF</sequence>
<keyword evidence="1" id="KW-1133">Transmembrane helix</keyword>
<feature type="transmembrane region" description="Helical" evidence="1">
    <location>
        <begin position="34"/>
        <end position="55"/>
    </location>
</feature>
<evidence type="ECO:0000313" key="3">
    <source>
        <dbReference type="Proteomes" id="UP000654452"/>
    </source>
</evidence>
<organism evidence="2 3">
    <name type="scientific">Azospirillum aestuarii</name>
    <dbReference type="NCBI Taxonomy" id="2802052"/>
    <lineage>
        <taxon>Bacteria</taxon>
        <taxon>Pseudomonadati</taxon>
        <taxon>Pseudomonadota</taxon>
        <taxon>Alphaproteobacteria</taxon>
        <taxon>Rhodospirillales</taxon>
        <taxon>Azospirillaceae</taxon>
        <taxon>Azospirillum</taxon>
    </lineage>
</organism>
<reference evidence="2 3" key="1">
    <citation type="submission" date="2021-01" db="EMBL/GenBank/DDBJ databases">
        <title>Azospirillum sp. YIM DDC1 draft genome.</title>
        <authorList>
            <person name="Wang Y.-X."/>
        </authorList>
    </citation>
    <scope>NUCLEOTIDE SEQUENCE [LARGE SCALE GENOMIC DNA]</scope>
    <source>
        <strain evidence="2 3">YIM DDC1</strain>
    </source>
</reference>
<keyword evidence="1" id="KW-0472">Membrane</keyword>
<keyword evidence="3" id="KW-1185">Reference proteome</keyword>